<proteinExistence type="predicted"/>
<dbReference type="EMBL" id="FMSP01000003">
    <property type="protein sequence ID" value="SCV68281.1"/>
    <property type="molecule type" value="Genomic_DNA"/>
</dbReference>
<evidence type="ECO:0000313" key="3">
    <source>
        <dbReference type="Proteomes" id="UP000198372"/>
    </source>
</evidence>
<sequence length="533" mass="57273">MSPVVTYTPQPLESSWMATYLGETTDFSADLLDSAFGTQAHVEPTVDESFYINYPEDDNHSQARRPSSSHSTSASDSASFSVPGSLPAAPTSFLVEASLSPLSDALLTPTDERPNMIEDRHWYLSETLLAHHALPASQAVPQQPLLAKFAPAAPRIHQQPQQPQRLQPQPQKVLAARRHGPLVQPIAVVQPASIGLGVSPREGAQKLASATEVDQSFDELKDLLPGEVALRSTPTTPQVQYYHVAGVMLDAEDHSAYTDGTALAPRYVAASSSPPTRVYAYSPPSHGPSRMGMMPPSPSYAHPPHTAIGFGFNYTIAPSHPYGDHVQYAYTPPPRPRSAPASPELASEGFEAYPAQLQFHRRPSMIGTIPREQNARVPHPSYHEVGYHPYAQVPRAHMRVQSHPAYTGSAPLVRPQPTVPMPMPPMPPMSPRPSMTTSASASGPPTPNKVAALTSPSPMRRPSMAGRKGKRSGSGGPMFINFTSVDAPKLLSGVAPSGSSKRKREENEQRRRSTSSATSGSDEASAPAEVVTT</sequence>
<gene>
    <name evidence="2" type="ORF">BQ2448_402</name>
</gene>
<dbReference type="Proteomes" id="UP000198372">
    <property type="component" value="Unassembled WGS sequence"/>
</dbReference>
<feature type="compositionally biased region" description="Pro residues" evidence="1">
    <location>
        <begin position="417"/>
        <end position="431"/>
    </location>
</feature>
<feature type="compositionally biased region" description="Low complexity" evidence="1">
    <location>
        <begin position="514"/>
        <end position="526"/>
    </location>
</feature>
<name>A0A238F864_9BASI</name>
<feature type="region of interest" description="Disordered" evidence="1">
    <location>
        <begin position="54"/>
        <end position="82"/>
    </location>
</feature>
<feature type="compositionally biased region" description="Low complexity" evidence="1">
    <location>
        <begin position="432"/>
        <end position="442"/>
    </location>
</feature>
<dbReference type="OrthoDB" id="2575228at2759"/>
<dbReference type="STRING" id="269621.A0A238F864"/>
<keyword evidence="3" id="KW-1185">Reference proteome</keyword>
<evidence type="ECO:0000313" key="2">
    <source>
        <dbReference type="EMBL" id="SCV68281.1"/>
    </source>
</evidence>
<feature type="compositionally biased region" description="Low complexity" evidence="1">
    <location>
        <begin position="64"/>
        <end position="82"/>
    </location>
</feature>
<evidence type="ECO:0000256" key="1">
    <source>
        <dbReference type="SAM" id="MobiDB-lite"/>
    </source>
</evidence>
<feature type="region of interest" description="Disordered" evidence="1">
    <location>
        <begin position="406"/>
        <end position="533"/>
    </location>
</feature>
<organism evidence="2 3">
    <name type="scientific">Microbotryum intermedium</name>
    <dbReference type="NCBI Taxonomy" id="269621"/>
    <lineage>
        <taxon>Eukaryota</taxon>
        <taxon>Fungi</taxon>
        <taxon>Dikarya</taxon>
        <taxon>Basidiomycota</taxon>
        <taxon>Pucciniomycotina</taxon>
        <taxon>Microbotryomycetes</taxon>
        <taxon>Microbotryales</taxon>
        <taxon>Microbotryaceae</taxon>
        <taxon>Microbotryum</taxon>
    </lineage>
</organism>
<protein>
    <submittedName>
        <fullName evidence="2">BQ2448_402 protein</fullName>
    </submittedName>
</protein>
<dbReference type="AlphaFoldDB" id="A0A238F864"/>
<reference evidence="3" key="1">
    <citation type="submission" date="2016-09" db="EMBL/GenBank/DDBJ databases">
        <authorList>
            <person name="Jeantristanb JTB J.-T."/>
            <person name="Ricardo R."/>
        </authorList>
    </citation>
    <scope>NUCLEOTIDE SEQUENCE [LARGE SCALE GENOMIC DNA]</scope>
</reference>
<accession>A0A238F864</accession>